<dbReference type="WBParaSite" id="SVE_0645400.1">
    <property type="protein sequence ID" value="SVE_0645400.1"/>
    <property type="gene ID" value="SVE_0645400"/>
</dbReference>
<reference evidence="2" key="1">
    <citation type="submission" date="2014-07" db="EMBL/GenBank/DDBJ databases">
        <authorList>
            <person name="Martin A.A"/>
            <person name="De Silva N."/>
        </authorList>
    </citation>
    <scope>NUCLEOTIDE SEQUENCE</scope>
</reference>
<keyword evidence="2" id="KW-1185">Reference proteome</keyword>
<reference evidence="3" key="2">
    <citation type="submission" date="2015-08" db="UniProtKB">
        <authorList>
            <consortium name="WormBaseParasite"/>
        </authorList>
    </citation>
    <scope>IDENTIFICATION</scope>
</reference>
<accession>A0A0K0FC90</accession>
<evidence type="ECO:0000313" key="2">
    <source>
        <dbReference type="Proteomes" id="UP000035680"/>
    </source>
</evidence>
<dbReference type="STRING" id="75913.A0A0K0FC90"/>
<keyword evidence="1" id="KW-0175">Coiled coil</keyword>
<name>A0A0K0FC90_STRVS</name>
<evidence type="ECO:0000256" key="1">
    <source>
        <dbReference type="SAM" id="Coils"/>
    </source>
</evidence>
<sequence>MSTPLLDEISERVVISGFKQAFGITIHEYLSYINNNHHEKLTDQLNDIDASIEENNNIDVDKSLTNIVADYYISNGKKSDDESDTIISEDEPKIVTSIGFFESINKCREFILRKIYSESVLTKNNEVEDSSEEIEKDKENLEITKKTTEILGKIYAFVFENDSDETDESVKKLLLLKPRKKKLKKCTNNNDLFQGDIILTKSDAETLIENAFNEVLYKQTDITKIESELSKIINNVMSDSDEMEYENMINKFFI</sequence>
<dbReference type="AlphaFoldDB" id="A0A0K0FC90"/>
<dbReference type="Proteomes" id="UP000035680">
    <property type="component" value="Unassembled WGS sequence"/>
</dbReference>
<organism evidence="2 3">
    <name type="scientific">Strongyloides venezuelensis</name>
    <name type="common">Threadworm</name>
    <dbReference type="NCBI Taxonomy" id="75913"/>
    <lineage>
        <taxon>Eukaryota</taxon>
        <taxon>Metazoa</taxon>
        <taxon>Ecdysozoa</taxon>
        <taxon>Nematoda</taxon>
        <taxon>Chromadorea</taxon>
        <taxon>Rhabditida</taxon>
        <taxon>Tylenchina</taxon>
        <taxon>Panagrolaimomorpha</taxon>
        <taxon>Strongyloidoidea</taxon>
        <taxon>Strongyloididae</taxon>
        <taxon>Strongyloides</taxon>
    </lineage>
</organism>
<proteinExistence type="predicted"/>
<protein>
    <submittedName>
        <fullName evidence="3">ORFan</fullName>
    </submittedName>
</protein>
<feature type="coiled-coil region" evidence="1">
    <location>
        <begin position="124"/>
        <end position="151"/>
    </location>
</feature>
<evidence type="ECO:0000313" key="3">
    <source>
        <dbReference type="WBParaSite" id="SVE_0645400.1"/>
    </source>
</evidence>